<feature type="compositionally biased region" description="Low complexity" evidence="5">
    <location>
        <begin position="308"/>
        <end position="323"/>
    </location>
</feature>
<gene>
    <name evidence="7" type="ORF">EWM64_g5445</name>
</gene>
<feature type="region of interest" description="Disordered" evidence="5">
    <location>
        <begin position="1"/>
        <end position="22"/>
    </location>
</feature>
<dbReference type="PANTHER" id="PTHR15272:SF0">
    <property type="entry name" value="CHROMATIN ASSEMBLY FACTOR 1 SUBUNIT A"/>
    <property type="match status" value="1"/>
</dbReference>
<evidence type="ECO:0000256" key="3">
    <source>
        <dbReference type="ARBA" id="ARBA00023204"/>
    </source>
</evidence>
<dbReference type="GO" id="GO:0006281">
    <property type="term" value="P:DNA repair"/>
    <property type="evidence" value="ECO:0007669"/>
    <property type="project" value="UniProtKB-KW"/>
</dbReference>
<evidence type="ECO:0000256" key="1">
    <source>
        <dbReference type="ARBA" id="ARBA00004123"/>
    </source>
</evidence>
<accession>A0A4Y9ZWL7</accession>
<comment type="subcellular location">
    <subcellularLocation>
        <location evidence="1">Nucleus</location>
    </subcellularLocation>
</comment>
<keyword evidence="2" id="KW-0227">DNA damage</keyword>
<dbReference type="Pfam" id="PF12253">
    <property type="entry name" value="CAF1A_dimeriz"/>
    <property type="match status" value="1"/>
</dbReference>
<feature type="region of interest" description="Disordered" evidence="5">
    <location>
        <begin position="567"/>
        <end position="592"/>
    </location>
</feature>
<dbReference type="STRING" id="135208.A0A4Y9ZWL7"/>
<dbReference type="InterPro" id="IPR022043">
    <property type="entry name" value="CAF1A_DD"/>
</dbReference>
<feature type="compositionally biased region" description="Basic and acidic residues" evidence="5">
    <location>
        <begin position="1"/>
        <end position="11"/>
    </location>
</feature>
<dbReference type="EMBL" id="SFCI01000655">
    <property type="protein sequence ID" value="TFY78564.1"/>
    <property type="molecule type" value="Genomic_DNA"/>
</dbReference>
<evidence type="ECO:0000313" key="7">
    <source>
        <dbReference type="EMBL" id="TFY78564.1"/>
    </source>
</evidence>
<dbReference type="PANTHER" id="PTHR15272">
    <property type="entry name" value="CHROMATIN ASSEMBLY FACTOR 1 SUBUNIT A CAF-1 SUBUNIT A"/>
    <property type="match status" value="1"/>
</dbReference>
<keyword evidence="4" id="KW-0539">Nucleus</keyword>
<organism evidence="7 8">
    <name type="scientific">Hericium alpestre</name>
    <dbReference type="NCBI Taxonomy" id="135208"/>
    <lineage>
        <taxon>Eukaryota</taxon>
        <taxon>Fungi</taxon>
        <taxon>Dikarya</taxon>
        <taxon>Basidiomycota</taxon>
        <taxon>Agaricomycotina</taxon>
        <taxon>Agaricomycetes</taxon>
        <taxon>Russulales</taxon>
        <taxon>Hericiaceae</taxon>
        <taxon>Hericium</taxon>
    </lineage>
</organism>
<evidence type="ECO:0000313" key="8">
    <source>
        <dbReference type="Proteomes" id="UP000298061"/>
    </source>
</evidence>
<reference evidence="7 8" key="1">
    <citation type="submission" date="2019-02" db="EMBL/GenBank/DDBJ databases">
        <title>Genome sequencing of the rare red list fungi Hericium alpestre (H. flagellum).</title>
        <authorList>
            <person name="Buettner E."/>
            <person name="Kellner H."/>
        </authorList>
    </citation>
    <scope>NUCLEOTIDE SEQUENCE [LARGE SCALE GENOMIC DNA]</scope>
    <source>
        <strain evidence="7 8">DSM 108284</strain>
    </source>
</reference>
<sequence>MADSESSKGKAEASTSNGKLEKKALVEIKNGKILFRQKPMSFEKATETMQEMVKFREFLEQTIEKEESPLLSIPTEHTPFIAKFVQESDKTINYLAKHIQSEVVPAPEDEDEEPTTRPNVLPIETIEATIKSVADRVNYGIDVANAKVPASLCVWRWEVKSQYRDWLPKASRDKIDARLAERVQGKKDLQALFDALPESERDAVLGVKAGTKTAQSKLQPLVRAPSNDAKSRPPSTSPAKPRGETADAGENENDAAQKANGRKKAVDPEKAAERAAKEKERLEKKMAKVEKEKKEKEAQNKSRSIMASFFGKPKLSKSGSSSPMKQPAAASSSKILVSDFDRAFKPFVMKKDSELAPANWFQESRKGKNRMVGDVIVIEDDDDQPSQKMETEVDVETLSPRCHLKCVVSSLPPASDLSRVPRRAKHGHSFKTYHPDPVRAVLTRLSEAELSDDTAAVRSLLAQLRDRNALSAKVLIFHEDARPGYFGTFTRRSRVIGPRTPFARDDVAIDYAYDSGEEWGEEEAGGDDLAEMSDEDKDEDEGSSDIDDWLVDDDEVEAVTPIEEREGMDAFPFPPLPEQAKGKRKQDAVKQPEEIKAKKRKLVVPLMPFTKGPCWENQIGKCEYDPFKQYRIQFFNDTPYPIDPFTFVSVDVAKQTQKPATSDSVFVMPALPAHVLGTSSASSSAPSSPASGAQQPKRPTPPLKNPFPDTHMPFLLTKISSLGTSSLAVLVDSIHQDLKAYKVKKNAIEVKVREICVKDHRKVWVVKDDVKVGSVLQVGSSDADCVPGIVRAHN</sequence>
<feature type="compositionally biased region" description="Low complexity" evidence="5">
    <location>
        <begin position="679"/>
        <end position="691"/>
    </location>
</feature>
<dbReference type="Proteomes" id="UP000298061">
    <property type="component" value="Unassembled WGS sequence"/>
</dbReference>
<name>A0A4Y9ZWL7_9AGAM</name>
<proteinExistence type="predicted"/>
<dbReference type="GO" id="GO:0033186">
    <property type="term" value="C:CAF-1 complex"/>
    <property type="evidence" value="ECO:0007669"/>
    <property type="project" value="TreeGrafter"/>
</dbReference>
<comment type="caution">
    <text evidence="7">The sequence shown here is derived from an EMBL/GenBank/DDBJ whole genome shotgun (WGS) entry which is preliminary data.</text>
</comment>
<dbReference type="AlphaFoldDB" id="A0A4Y9ZWL7"/>
<feature type="compositionally biased region" description="Basic and acidic residues" evidence="5">
    <location>
        <begin position="264"/>
        <end position="300"/>
    </location>
</feature>
<protein>
    <recommendedName>
        <fullName evidence="6">Chromatin assembly factor 1 subunit A dimerization domain-containing protein</fullName>
    </recommendedName>
</protein>
<evidence type="ECO:0000256" key="2">
    <source>
        <dbReference type="ARBA" id="ARBA00022763"/>
    </source>
</evidence>
<evidence type="ECO:0000256" key="5">
    <source>
        <dbReference type="SAM" id="MobiDB-lite"/>
    </source>
</evidence>
<feature type="region of interest" description="Disordered" evidence="5">
    <location>
        <begin position="678"/>
        <end position="707"/>
    </location>
</feature>
<evidence type="ECO:0000256" key="4">
    <source>
        <dbReference type="ARBA" id="ARBA00023242"/>
    </source>
</evidence>
<feature type="region of interest" description="Disordered" evidence="5">
    <location>
        <begin position="516"/>
        <end position="549"/>
    </location>
</feature>
<feature type="domain" description="Chromatin assembly factor 1 subunit A dimerization" evidence="6">
    <location>
        <begin position="473"/>
        <end position="542"/>
    </location>
</feature>
<feature type="region of interest" description="Disordered" evidence="5">
    <location>
        <begin position="210"/>
        <end position="332"/>
    </location>
</feature>
<dbReference type="GO" id="GO:0005634">
    <property type="term" value="C:nucleus"/>
    <property type="evidence" value="ECO:0007669"/>
    <property type="project" value="UniProtKB-SubCell"/>
</dbReference>
<dbReference type="GO" id="GO:0006334">
    <property type="term" value="P:nucleosome assembly"/>
    <property type="evidence" value="ECO:0007669"/>
    <property type="project" value="TreeGrafter"/>
</dbReference>
<evidence type="ECO:0000259" key="6">
    <source>
        <dbReference type="Pfam" id="PF12253"/>
    </source>
</evidence>
<keyword evidence="3" id="KW-0234">DNA repair</keyword>
<dbReference type="OrthoDB" id="440676at2759"/>
<keyword evidence="8" id="KW-1185">Reference proteome</keyword>